<protein>
    <recommendedName>
        <fullName evidence="2">Thromboxane A2 receptor</fullName>
    </recommendedName>
    <alternativeName>
        <fullName evidence="13">Prostanoid TP receptor</fullName>
    </alternativeName>
</protein>
<dbReference type="CDD" id="cd14981">
    <property type="entry name" value="7tmA_Prostanoid_R"/>
    <property type="match status" value="1"/>
</dbReference>
<keyword evidence="11" id="KW-0325">Glycoprotein</keyword>
<dbReference type="PRINTS" id="PR01788">
    <property type="entry name" value="PROSTANOIDR"/>
</dbReference>
<accession>A0A8S3RKH7</accession>
<feature type="transmembrane region" description="Helical" evidence="16">
    <location>
        <begin position="102"/>
        <end position="123"/>
    </location>
</feature>
<evidence type="ECO:0000256" key="9">
    <source>
        <dbReference type="ARBA" id="ARBA00023157"/>
    </source>
</evidence>
<proteinExistence type="inferred from homology"/>
<dbReference type="PROSITE" id="PS50262">
    <property type="entry name" value="G_PROTEIN_RECEP_F1_2"/>
    <property type="match status" value="1"/>
</dbReference>
<evidence type="ECO:0000256" key="11">
    <source>
        <dbReference type="ARBA" id="ARBA00023180"/>
    </source>
</evidence>
<dbReference type="EMBL" id="CAJPWZ010001208">
    <property type="protein sequence ID" value="CAG2209696.1"/>
    <property type="molecule type" value="Genomic_DNA"/>
</dbReference>
<feature type="compositionally biased region" description="Basic and acidic residues" evidence="15">
    <location>
        <begin position="361"/>
        <end position="395"/>
    </location>
</feature>
<evidence type="ECO:0000256" key="3">
    <source>
        <dbReference type="ARBA" id="ARBA00022475"/>
    </source>
</evidence>
<feature type="transmembrane region" description="Helical" evidence="16">
    <location>
        <begin position="62"/>
        <end position="87"/>
    </location>
</feature>
<evidence type="ECO:0000256" key="13">
    <source>
        <dbReference type="ARBA" id="ARBA00029815"/>
    </source>
</evidence>
<dbReference type="GO" id="GO:0004960">
    <property type="term" value="F:thromboxane receptor activity"/>
    <property type="evidence" value="ECO:0007669"/>
    <property type="project" value="InterPro"/>
</dbReference>
<feature type="transmembrane region" description="Helical" evidence="16">
    <location>
        <begin position="242"/>
        <end position="268"/>
    </location>
</feature>
<keyword evidence="4" id="KW-0597">Phosphoprotein</keyword>
<dbReference type="InterPro" id="IPR008365">
    <property type="entry name" value="Prostanoid_rcpt"/>
</dbReference>
<feature type="compositionally biased region" description="Polar residues" evidence="15">
    <location>
        <begin position="421"/>
        <end position="440"/>
    </location>
</feature>
<dbReference type="InterPro" id="IPR000276">
    <property type="entry name" value="GPCR_Rhodpsn"/>
</dbReference>
<dbReference type="Pfam" id="PF00001">
    <property type="entry name" value="7tm_1"/>
    <property type="match status" value="1"/>
</dbReference>
<evidence type="ECO:0000256" key="14">
    <source>
        <dbReference type="RuleBase" id="RU000688"/>
    </source>
</evidence>
<evidence type="ECO:0000313" key="19">
    <source>
        <dbReference type="Proteomes" id="UP000683360"/>
    </source>
</evidence>
<feature type="domain" description="G-protein coupled receptors family 1 profile" evidence="17">
    <location>
        <begin position="41"/>
        <end position="299"/>
    </location>
</feature>
<comment type="subcellular location">
    <subcellularLocation>
        <location evidence="1">Cell membrane</location>
        <topology evidence="1">Multi-pass membrane protein</topology>
    </subcellularLocation>
</comment>
<keyword evidence="7 14" id="KW-0297">G-protein coupled receptor</keyword>
<organism evidence="18 19">
    <name type="scientific">Mytilus edulis</name>
    <name type="common">Blue mussel</name>
    <dbReference type="NCBI Taxonomy" id="6550"/>
    <lineage>
        <taxon>Eukaryota</taxon>
        <taxon>Metazoa</taxon>
        <taxon>Spiralia</taxon>
        <taxon>Lophotrochozoa</taxon>
        <taxon>Mollusca</taxon>
        <taxon>Bivalvia</taxon>
        <taxon>Autobranchia</taxon>
        <taxon>Pteriomorphia</taxon>
        <taxon>Mytilida</taxon>
        <taxon>Mytiloidea</taxon>
        <taxon>Mytilidae</taxon>
        <taxon>Mytilinae</taxon>
        <taxon>Mytilus</taxon>
    </lineage>
</organism>
<evidence type="ECO:0000256" key="12">
    <source>
        <dbReference type="ARBA" id="ARBA00023224"/>
    </source>
</evidence>
<reference evidence="18" key="1">
    <citation type="submission" date="2021-03" db="EMBL/GenBank/DDBJ databases">
        <authorList>
            <person name="Bekaert M."/>
        </authorList>
    </citation>
    <scope>NUCLEOTIDE SEQUENCE</scope>
</reference>
<comment type="caution">
    <text evidence="18">The sequence shown here is derived from an EMBL/GenBank/DDBJ whole genome shotgun (WGS) entry which is preliminary data.</text>
</comment>
<dbReference type="SUPFAM" id="SSF81321">
    <property type="entry name" value="Family A G protein-coupled receptor-like"/>
    <property type="match status" value="1"/>
</dbReference>
<keyword evidence="10 14" id="KW-0675">Receptor</keyword>
<evidence type="ECO:0000256" key="10">
    <source>
        <dbReference type="ARBA" id="ARBA00023170"/>
    </source>
</evidence>
<keyword evidence="6 16" id="KW-1133">Transmembrane helix</keyword>
<feature type="transmembrane region" description="Helical" evidence="16">
    <location>
        <begin position="29"/>
        <end position="50"/>
    </location>
</feature>
<evidence type="ECO:0000256" key="15">
    <source>
        <dbReference type="SAM" id="MobiDB-lite"/>
    </source>
</evidence>
<dbReference type="InterPro" id="IPR017452">
    <property type="entry name" value="GPCR_Rhodpsn_7TM"/>
</dbReference>
<dbReference type="Gene3D" id="1.20.1070.10">
    <property type="entry name" value="Rhodopsin 7-helix transmembrane proteins"/>
    <property type="match status" value="1"/>
</dbReference>
<dbReference type="OrthoDB" id="5959154at2759"/>
<dbReference type="Proteomes" id="UP000683360">
    <property type="component" value="Unassembled WGS sequence"/>
</dbReference>
<evidence type="ECO:0000256" key="4">
    <source>
        <dbReference type="ARBA" id="ARBA00022553"/>
    </source>
</evidence>
<keyword evidence="3" id="KW-1003">Cell membrane</keyword>
<feature type="transmembrane region" description="Helical" evidence="16">
    <location>
        <begin position="194"/>
        <end position="221"/>
    </location>
</feature>
<keyword evidence="12 14" id="KW-0807">Transducer</keyword>
<comment type="similarity">
    <text evidence="14">Belongs to the G-protein coupled receptor 1 family.</text>
</comment>
<dbReference type="PROSITE" id="PS00237">
    <property type="entry name" value="G_PROTEIN_RECEP_F1_1"/>
    <property type="match status" value="1"/>
</dbReference>
<dbReference type="GO" id="GO:0007204">
    <property type="term" value="P:positive regulation of cytosolic calcium ion concentration"/>
    <property type="evidence" value="ECO:0007669"/>
    <property type="project" value="TreeGrafter"/>
</dbReference>
<dbReference type="PRINTS" id="PR00429">
    <property type="entry name" value="THROMBOXANER"/>
</dbReference>
<dbReference type="GO" id="GO:0007189">
    <property type="term" value="P:adenylate cyclase-activating G protein-coupled receptor signaling pathway"/>
    <property type="evidence" value="ECO:0007669"/>
    <property type="project" value="TreeGrafter"/>
</dbReference>
<feature type="compositionally biased region" description="Polar residues" evidence="15">
    <location>
        <begin position="397"/>
        <end position="406"/>
    </location>
</feature>
<keyword evidence="8 16" id="KW-0472">Membrane</keyword>
<keyword evidence="5 14" id="KW-0812">Transmembrane</keyword>
<dbReference type="InterPro" id="IPR001105">
    <property type="entry name" value="Thbox_rcpt"/>
</dbReference>
<feature type="region of interest" description="Disordered" evidence="15">
    <location>
        <begin position="360"/>
        <end position="454"/>
    </location>
</feature>
<dbReference type="FunFam" id="1.20.1070.10:FF:000163">
    <property type="entry name" value="Thromboxane A2 receptor"/>
    <property type="match status" value="1"/>
</dbReference>
<gene>
    <name evidence="18" type="ORF">MEDL_23795</name>
</gene>
<dbReference type="AlphaFoldDB" id="A0A8S3RKH7"/>
<dbReference type="PRINTS" id="PR00237">
    <property type="entry name" value="GPCRRHODOPSN"/>
</dbReference>
<keyword evidence="9" id="KW-1015">Disulfide bond</keyword>
<dbReference type="PANTHER" id="PTHR11866:SF16">
    <property type="entry name" value="PROSTAGLANDIN E2 RECEPTOR EP4 SUBTYPE-LIKE PROTEIN"/>
    <property type="match status" value="1"/>
</dbReference>
<evidence type="ECO:0000256" key="7">
    <source>
        <dbReference type="ARBA" id="ARBA00023040"/>
    </source>
</evidence>
<evidence type="ECO:0000256" key="5">
    <source>
        <dbReference type="ARBA" id="ARBA00022692"/>
    </source>
</evidence>
<evidence type="ECO:0000256" key="8">
    <source>
        <dbReference type="ARBA" id="ARBA00023136"/>
    </source>
</evidence>
<evidence type="ECO:0000256" key="16">
    <source>
        <dbReference type="SAM" id="Phobius"/>
    </source>
</evidence>
<keyword evidence="19" id="KW-1185">Reference proteome</keyword>
<name>A0A8S3RKH7_MYTED</name>
<sequence>MENFSFTSIPDLKDTNLTVKSFLAKPSPVPSAVTFTLGVTGNIIAIFFLFKASKSHKWNVFYRFVTALAMTDLFGILTTSPVAFAVYDNDLVWVGGQPLCHYLSFMLTFAGVATVVFVGAMALDRYLAITFPFKYSQWNKDTIVNIIIIAIWIGSVFVACLPLMGLGHNIKQFPGTWCFFNFFGTTVEDQIFSYFYASIGLGVILMTAILNILVIVALTHGKRSHARRGSISSKSARARTDIYITVFLVAIFATFAICWTPFMIRILINSTGVIKIDRRTDLITLRLATLNQILDPWVYILFRREVLVKITKFIRKRRKGSFLVRLASFTSSFKSHVSDPEQMGNLDKEKQIADVITPLQEDIKPSQDGDKPYQDGDKPSQDDEKPSQDDIEKLTVDVNSGHQDQNGLKKLSQEDIKQLTVDINSSHQDHNGQANTTDNQIDVDEAFIPTNNIE</sequence>
<dbReference type="PANTHER" id="PTHR11866">
    <property type="entry name" value="G-PROTEIN COUPLED RECEPTOR FAMILY 1 MEMBER"/>
    <property type="match status" value="1"/>
</dbReference>
<evidence type="ECO:0000256" key="1">
    <source>
        <dbReference type="ARBA" id="ARBA00004651"/>
    </source>
</evidence>
<evidence type="ECO:0000256" key="6">
    <source>
        <dbReference type="ARBA" id="ARBA00022989"/>
    </source>
</evidence>
<feature type="transmembrane region" description="Helical" evidence="16">
    <location>
        <begin position="143"/>
        <end position="164"/>
    </location>
</feature>
<evidence type="ECO:0000259" key="17">
    <source>
        <dbReference type="PROSITE" id="PS50262"/>
    </source>
</evidence>
<evidence type="ECO:0000256" key="2">
    <source>
        <dbReference type="ARBA" id="ARBA00017628"/>
    </source>
</evidence>
<evidence type="ECO:0000313" key="18">
    <source>
        <dbReference type="EMBL" id="CAG2209696.1"/>
    </source>
</evidence>
<dbReference type="GO" id="GO:0005886">
    <property type="term" value="C:plasma membrane"/>
    <property type="evidence" value="ECO:0007669"/>
    <property type="project" value="UniProtKB-SubCell"/>
</dbReference>